<dbReference type="GeneID" id="109588907"/>
<organism evidence="1 2">
    <name type="scientific">Amphimedon queenslandica</name>
    <name type="common">Sponge</name>
    <dbReference type="NCBI Taxonomy" id="400682"/>
    <lineage>
        <taxon>Eukaryota</taxon>
        <taxon>Metazoa</taxon>
        <taxon>Porifera</taxon>
        <taxon>Demospongiae</taxon>
        <taxon>Heteroscleromorpha</taxon>
        <taxon>Haplosclerida</taxon>
        <taxon>Niphatidae</taxon>
        <taxon>Amphimedon</taxon>
    </lineage>
</organism>
<name>A0AAN0JTW4_AMPQE</name>
<evidence type="ECO:0000313" key="2">
    <source>
        <dbReference type="Proteomes" id="UP000007879"/>
    </source>
</evidence>
<sequence>MTHFNIYVIFLGAEVSFKSIPATRPTMQPTELNELKSVHVAAKNSFLIHGKSTQSLNWEEYGIRITIPQGAVLPSDTVQVTITALVGGDFIFPEDTELVSAVYAINTSKPFLEPVKLEIQHCVSIETVSHCSYLS</sequence>
<dbReference type="AlphaFoldDB" id="A0AAN0JTW4"/>
<reference evidence="2" key="1">
    <citation type="journal article" date="2010" name="Nature">
        <title>The Amphimedon queenslandica genome and the evolution of animal complexity.</title>
        <authorList>
            <person name="Srivastava M."/>
            <person name="Simakov O."/>
            <person name="Chapman J."/>
            <person name="Fahey B."/>
            <person name="Gauthier M.E."/>
            <person name="Mitros T."/>
            <person name="Richards G.S."/>
            <person name="Conaco C."/>
            <person name="Dacre M."/>
            <person name="Hellsten U."/>
            <person name="Larroux C."/>
            <person name="Putnam N.H."/>
            <person name="Stanke M."/>
            <person name="Adamska M."/>
            <person name="Darling A."/>
            <person name="Degnan S.M."/>
            <person name="Oakley T.H."/>
            <person name="Plachetzki D.C."/>
            <person name="Zhai Y."/>
            <person name="Adamski M."/>
            <person name="Calcino A."/>
            <person name="Cummins S.F."/>
            <person name="Goodstein D.M."/>
            <person name="Harris C."/>
            <person name="Jackson D.J."/>
            <person name="Leys S.P."/>
            <person name="Shu S."/>
            <person name="Woodcroft B.J."/>
            <person name="Vervoort M."/>
            <person name="Kosik K.S."/>
            <person name="Manning G."/>
            <person name="Degnan B.M."/>
            <person name="Rokhsar D.S."/>
        </authorList>
    </citation>
    <scope>NUCLEOTIDE SEQUENCE [LARGE SCALE GENOMIC DNA]</scope>
</reference>
<accession>A0AAN0JTW4</accession>
<dbReference type="RefSeq" id="XP_019860566.1">
    <property type="nucleotide sequence ID" value="XM_020005007.1"/>
</dbReference>
<proteinExistence type="predicted"/>
<protein>
    <recommendedName>
        <fullName evidence="3">ZU5 domain-containing protein</fullName>
    </recommendedName>
</protein>
<dbReference type="KEGG" id="aqu:109588907"/>
<dbReference type="Proteomes" id="UP000007879">
    <property type="component" value="Unassembled WGS sequence"/>
</dbReference>
<dbReference type="Gene3D" id="2.60.220.30">
    <property type="match status" value="1"/>
</dbReference>
<keyword evidence="2" id="KW-1185">Reference proteome</keyword>
<dbReference type="EnsemblMetazoa" id="XM_020005007.1">
    <property type="protein sequence ID" value="XP_019860566.1"/>
    <property type="gene ID" value="LOC109588907"/>
</dbReference>
<evidence type="ECO:0000313" key="1">
    <source>
        <dbReference type="EnsemblMetazoa" id="XP_019860566.1"/>
    </source>
</evidence>
<evidence type="ECO:0008006" key="3">
    <source>
        <dbReference type="Google" id="ProtNLM"/>
    </source>
</evidence>
<reference evidence="1" key="2">
    <citation type="submission" date="2024-06" db="UniProtKB">
        <authorList>
            <consortium name="EnsemblMetazoa"/>
        </authorList>
    </citation>
    <scope>IDENTIFICATION</scope>
</reference>